<name>A0A0H2QY59_9AGAM</name>
<evidence type="ECO:0000256" key="1">
    <source>
        <dbReference type="SAM" id="MobiDB-lite"/>
    </source>
</evidence>
<reference evidence="2 3" key="1">
    <citation type="submission" date="2015-04" db="EMBL/GenBank/DDBJ databases">
        <title>Complete genome sequence of Schizopora paradoxa KUC8140, a cosmopolitan wood degrader in East Asia.</title>
        <authorList>
            <consortium name="DOE Joint Genome Institute"/>
            <person name="Min B."/>
            <person name="Park H."/>
            <person name="Jang Y."/>
            <person name="Kim J.-J."/>
            <person name="Kim K.H."/>
            <person name="Pangilinan J."/>
            <person name="Lipzen A."/>
            <person name="Riley R."/>
            <person name="Grigoriev I.V."/>
            <person name="Spatafora J.W."/>
            <person name="Choi I.-G."/>
        </authorList>
    </citation>
    <scope>NUCLEOTIDE SEQUENCE [LARGE SCALE GENOMIC DNA]</scope>
    <source>
        <strain evidence="2 3">KUC8140</strain>
    </source>
</reference>
<proteinExistence type="predicted"/>
<dbReference type="Proteomes" id="UP000053477">
    <property type="component" value="Unassembled WGS sequence"/>
</dbReference>
<gene>
    <name evidence="2" type="ORF">SCHPADRAFT_897127</name>
</gene>
<feature type="compositionally biased region" description="Polar residues" evidence="1">
    <location>
        <begin position="118"/>
        <end position="129"/>
    </location>
</feature>
<dbReference type="AlphaFoldDB" id="A0A0H2QY59"/>
<sequence>MCPKKRCAGNERLVNIIGHRRPQPSEGAARSQLLSRWFSLPALEMPKTGKYECKGPEVTNITQEMEEGLRQVQMIRVVKKARKQKLQYITVPLSGRDTTLAMSSLKQREMSSYRYRSRPTSVNHNTTYGHLSRPVPANAMRELTNAINFVEPESARTAIEREIEIESHRGDGHLLLGNLNKSLTDGSLSMLCYGNTTTDEEVVFTVVGLCNSLDLFQPHQMSSPRKNEARYARRGVCVTGYGAPAFDDIATSKAIVHDAFVKAGIGRVLPPTSDVFRDYYCFHASNQYFTLGRLAKHETYIPYPEDEDPAGVLHAWHACSDPRDDLVRIPENAVEFFGLEIGEDEQGERVETVRKSSPMQVQAVHILRLQLSFVAFKSHDVARGSFFRIHSVLRSVTVLDSSLKKEADMRAFKQPSTYLAPLLPLRRKVGFRLDCQIRTKMQRLTLESDREEDDEMDGSTGAKRKQD</sequence>
<feature type="region of interest" description="Disordered" evidence="1">
    <location>
        <begin position="111"/>
        <end position="131"/>
    </location>
</feature>
<evidence type="ECO:0000313" key="2">
    <source>
        <dbReference type="EMBL" id="KLO04319.1"/>
    </source>
</evidence>
<keyword evidence="3" id="KW-1185">Reference proteome</keyword>
<dbReference type="OrthoDB" id="3269456at2759"/>
<dbReference type="EMBL" id="KQ086596">
    <property type="protein sequence ID" value="KLO04319.1"/>
    <property type="molecule type" value="Genomic_DNA"/>
</dbReference>
<organism evidence="2 3">
    <name type="scientific">Schizopora paradoxa</name>
    <dbReference type="NCBI Taxonomy" id="27342"/>
    <lineage>
        <taxon>Eukaryota</taxon>
        <taxon>Fungi</taxon>
        <taxon>Dikarya</taxon>
        <taxon>Basidiomycota</taxon>
        <taxon>Agaricomycotina</taxon>
        <taxon>Agaricomycetes</taxon>
        <taxon>Hymenochaetales</taxon>
        <taxon>Schizoporaceae</taxon>
        <taxon>Schizopora</taxon>
    </lineage>
</organism>
<protein>
    <submittedName>
        <fullName evidence="2">Uncharacterized protein</fullName>
    </submittedName>
</protein>
<accession>A0A0H2QY59</accession>
<dbReference type="InParanoid" id="A0A0H2QY59"/>
<evidence type="ECO:0000313" key="3">
    <source>
        <dbReference type="Proteomes" id="UP000053477"/>
    </source>
</evidence>
<feature type="region of interest" description="Disordered" evidence="1">
    <location>
        <begin position="446"/>
        <end position="467"/>
    </location>
</feature>